<dbReference type="SUPFAM" id="SSF50129">
    <property type="entry name" value="GroES-like"/>
    <property type="match status" value="1"/>
</dbReference>
<comment type="caution">
    <text evidence="7">The sequence shown here is derived from an EMBL/GenBank/DDBJ whole genome shotgun (WGS) entry which is preliminary data.</text>
</comment>
<evidence type="ECO:0000259" key="6">
    <source>
        <dbReference type="Pfam" id="PF08240"/>
    </source>
</evidence>
<evidence type="ECO:0000256" key="5">
    <source>
        <dbReference type="ARBA" id="ARBA00023002"/>
    </source>
</evidence>
<comment type="similarity">
    <text evidence="2">Belongs to the zinc-containing alcohol dehydrogenase family.</text>
</comment>
<keyword evidence="4" id="KW-0862">Zinc</keyword>
<evidence type="ECO:0000256" key="4">
    <source>
        <dbReference type="ARBA" id="ARBA00022833"/>
    </source>
</evidence>
<dbReference type="Pfam" id="PF08240">
    <property type="entry name" value="ADH_N"/>
    <property type="match status" value="1"/>
</dbReference>
<sequence length="369" mass="38528">MSPIPPLPSHHRALTLKSTEVGLELTTVPTPVPSHGTVLVHVEAASVLSYHREIFNGARKYPLPSSTKDGAGFAGGYSAVGRVASVGPDATLLKPGQLVFADCVIHARDDPAGVFYLVGVATGSTDGGRYLANHVWRDGAFAEYVALPLENCVPLDESRLCSAPSAGGLGYSVADLAYASYLLVAYGGLRDIGLEPGETLIVCPATGGFGGAGVMTAVAMGARVIAMGRNATELARLQDRVATTYTAGNSHVETAAGSSTHLRSAIRALRRGGRVSLMGMTDDFADRSVVANNLTLKGKVMYEREDMVLFFKLLEAGLFPRGGGLDGGNENNFAHTKAFGLHQSQEALDAAAEHTGIGRSVVFAPEGMD</sequence>
<dbReference type="PANTHER" id="PTHR43350">
    <property type="entry name" value="NAD-DEPENDENT ALCOHOL DEHYDROGENASE"/>
    <property type="match status" value="1"/>
</dbReference>
<protein>
    <submittedName>
        <fullName evidence="7">GroES-like protein</fullName>
    </submittedName>
</protein>
<dbReference type="InterPro" id="IPR013154">
    <property type="entry name" value="ADH-like_N"/>
</dbReference>
<keyword evidence="8" id="KW-1185">Reference proteome</keyword>
<gene>
    <name evidence="7" type="ORF">PG999_001895</name>
</gene>
<comment type="cofactor">
    <cofactor evidence="1">
        <name>Zn(2+)</name>
        <dbReference type="ChEBI" id="CHEBI:29105"/>
    </cofactor>
</comment>
<dbReference type="InterPro" id="IPR011032">
    <property type="entry name" value="GroES-like_sf"/>
</dbReference>
<name>A0AAW0R6W9_9PEZI</name>
<dbReference type="Gene3D" id="3.40.50.720">
    <property type="entry name" value="NAD(P)-binding Rossmann-like Domain"/>
    <property type="match status" value="1"/>
</dbReference>
<evidence type="ECO:0000256" key="2">
    <source>
        <dbReference type="ARBA" id="ARBA00008072"/>
    </source>
</evidence>
<accession>A0AAW0R6W9</accession>
<proteinExistence type="inferred from homology"/>
<evidence type="ECO:0000313" key="7">
    <source>
        <dbReference type="EMBL" id="KAK8129515.1"/>
    </source>
</evidence>
<dbReference type="EMBL" id="JAQQWP010000002">
    <property type="protein sequence ID" value="KAK8129515.1"/>
    <property type="molecule type" value="Genomic_DNA"/>
</dbReference>
<evidence type="ECO:0000256" key="3">
    <source>
        <dbReference type="ARBA" id="ARBA00022723"/>
    </source>
</evidence>
<dbReference type="PANTHER" id="PTHR43350:SF17">
    <property type="entry name" value="NAD-DEPENDENT ALCOHOL DEHYDROGENASE"/>
    <property type="match status" value="1"/>
</dbReference>
<dbReference type="SUPFAM" id="SSF51735">
    <property type="entry name" value="NAD(P)-binding Rossmann-fold domains"/>
    <property type="match status" value="1"/>
</dbReference>
<feature type="domain" description="Alcohol dehydrogenase-like N-terminal" evidence="6">
    <location>
        <begin position="36"/>
        <end position="156"/>
    </location>
</feature>
<keyword evidence="3" id="KW-0479">Metal-binding</keyword>
<evidence type="ECO:0000313" key="8">
    <source>
        <dbReference type="Proteomes" id="UP001392437"/>
    </source>
</evidence>
<dbReference type="Gene3D" id="3.90.180.10">
    <property type="entry name" value="Medium-chain alcohol dehydrogenases, catalytic domain"/>
    <property type="match status" value="1"/>
</dbReference>
<dbReference type="GO" id="GO:0016491">
    <property type="term" value="F:oxidoreductase activity"/>
    <property type="evidence" value="ECO:0007669"/>
    <property type="project" value="UniProtKB-KW"/>
</dbReference>
<keyword evidence="5" id="KW-0560">Oxidoreductase</keyword>
<dbReference type="InterPro" id="IPR036291">
    <property type="entry name" value="NAD(P)-bd_dom_sf"/>
</dbReference>
<dbReference type="Proteomes" id="UP001392437">
    <property type="component" value="Unassembled WGS sequence"/>
</dbReference>
<dbReference type="AlphaFoldDB" id="A0AAW0R6W9"/>
<organism evidence="7 8">
    <name type="scientific">Apiospora kogelbergensis</name>
    <dbReference type="NCBI Taxonomy" id="1337665"/>
    <lineage>
        <taxon>Eukaryota</taxon>
        <taxon>Fungi</taxon>
        <taxon>Dikarya</taxon>
        <taxon>Ascomycota</taxon>
        <taxon>Pezizomycotina</taxon>
        <taxon>Sordariomycetes</taxon>
        <taxon>Xylariomycetidae</taxon>
        <taxon>Amphisphaeriales</taxon>
        <taxon>Apiosporaceae</taxon>
        <taxon>Apiospora</taxon>
    </lineage>
</organism>
<dbReference type="GO" id="GO:0046872">
    <property type="term" value="F:metal ion binding"/>
    <property type="evidence" value="ECO:0007669"/>
    <property type="project" value="UniProtKB-KW"/>
</dbReference>
<evidence type="ECO:0000256" key="1">
    <source>
        <dbReference type="ARBA" id="ARBA00001947"/>
    </source>
</evidence>
<dbReference type="CDD" id="cd05188">
    <property type="entry name" value="MDR"/>
    <property type="match status" value="1"/>
</dbReference>
<reference evidence="7 8" key="1">
    <citation type="submission" date="2023-01" db="EMBL/GenBank/DDBJ databases">
        <title>Analysis of 21 Apiospora genomes using comparative genomics revels a genus with tremendous synthesis potential of carbohydrate active enzymes and secondary metabolites.</title>
        <authorList>
            <person name="Sorensen T."/>
        </authorList>
    </citation>
    <scope>NUCLEOTIDE SEQUENCE [LARGE SCALE GENOMIC DNA]</scope>
    <source>
        <strain evidence="7 8">CBS 117206</strain>
    </source>
</reference>